<comment type="caution">
    <text evidence="2">The sequence shown here is derived from an EMBL/GenBank/DDBJ whole genome shotgun (WGS) entry which is preliminary data.</text>
</comment>
<feature type="transmembrane region" description="Helical" evidence="1">
    <location>
        <begin position="45"/>
        <end position="66"/>
    </location>
</feature>
<proteinExistence type="predicted"/>
<keyword evidence="1" id="KW-0812">Transmembrane</keyword>
<dbReference type="Gene3D" id="1.20.5.2700">
    <property type="match status" value="1"/>
</dbReference>
<evidence type="ECO:0000313" key="3">
    <source>
        <dbReference type="Proteomes" id="UP000011754"/>
    </source>
</evidence>
<evidence type="ECO:0000256" key="1">
    <source>
        <dbReference type="SAM" id="Phobius"/>
    </source>
</evidence>
<gene>
    <name evidence="2" type="ORF">LEP1GSC067_4331</name>
</gene>
<accession>M3EWN1</accession>
<dbReference type="AlphaFoldDB" id="M3EWN1"/>
<protein>
    <submittedName>
        <fullName evidence="2">Uncharacterized protein</fullName>
    </submittedName>
</protein>
<dbReference type="Proteomes" id="UP000011754">
    <property type="component" value="Unassembled WGS sequence"/>
</dbReference>
<organism evidence="2 3">
    <name type="scientific">Leptospira interrogans serovar Lora str. TE 1992</name>
    <dbReference type="NCBI Taxonomy" id="1193028"/>
    <lineage>
        <taxon>Bacteria</taxon>
        <taxon>Pseudomonadati</taxon>
        <taxon>Spirochaetota</taxon>
        <taxon>Spirochaetia</taxon>
        <taxon>Leptospirales</taxon>
        <taxon>Leptospiraceae</taxon>
        <taxon>Leptospira</taxon>
    </lineage>
</organism>
<sequence length="69" mass="7621">MEPILLLGKFLADHVERNFLDLMLRGTGRVAVAISLVLRRAQTGIVVDYAILIVLGTVVILSFFLLRGL</sequence>
<name>M3EWN1_LEPIR</name>
<keyword evidence="1" id="KW-0472">Membrane</keyword>
<evidence type="ECO:0000313" key="2">
    <source>
        <dbReference type="EMBL" id="EMF42767.1"/>
    </source>
</evidence>
<reference evidence="2 3" key="1">
    <citation type="submission" date="2013-01" db="EMBL/GenBank/DDBJ databases">
        <authorList>
            <person name="Harkins D.M."/>
            <person name="Durkin A.S."/>
            <person name="Brinkac L.M."/>
            <person name="Haft D.H."/>
            <person name="Selengut J.D."/>
            <person name="Sanka R."/>
            <person name="DePew J."/>
            <person name="Purushe J."/>
            <person name="Hartskeerl R.A."/>
            <person name="Ahmed A."/>
            <person name="van der Linden H."/>
            <person name="Goris M.G.A."/>
            <person name="Vinetz J.M."/>
            <person name="Sutton G.G."/>
            <person name="Nierman W.C."/>
            <person name="Fouts D.E."/>
        </authorList>
    </citation>
    <scope>NUCLEOTIDE SEQUENCE [LARGE SCALE GENOMIC DNA]</scope>
    <source>
        <strain evidence="2 3">TE 1992</strain>
    </source>
</reference>
<dbReference type="EMBL" id="AKWW02000035">
    <property type="protein sequence ID" value="EMF42767.1"/>
    <property type="molecule type" value="Genomic_DNA"/>
</dbReference>
<keyword evidence="1" id="KW-1133">Transmembrane helix</keyword>